<evidence type="ECO:0000256" key="5">
    <source>
        <dbReference type="ARBA" id="ARBA00022500"/>
    </source>
</evidence>
<organism evidence="9 10">
    <name type="scientific">Candidatus Lambdaproteobacteria bacterium RIFOXYD2_FULL_56_26</name>
    <dbReference type="NCBI Taxonomy" id="1817773"/>
    <lineage>
        <taxon>Bacteria</taxon>
        <taxon>Pseudomonadati</taxon>
        <taxon>Pseudomonadota</taxon>
        <taxon>Candidatus Lambdaproteobacteria</taxon>
    </lineage>
</organism>
<dbReference type="GO" id="GO:0006935">
    <property type="term" value="P:chemotaxis"/>
    <property type="evidence" value="ECO:0007669"/>
    <property type="project" value="UniProtKB-KW"/>
</dbReference>
<evidence type="ECO:0000313" key="10">
    <source>
        <dbReference type="Proteomes" id="UP000177583"/>
    </source>
</evidence>
<evidence type="ECO:0000259" key="8">
    <source>
        <dbReference type="Pfam" id="PF01052"/>
    </source>
</evidence>
<dbReference type="GO" id="GO:0071973">
    <property type="term" value="P:bacterial-type flagellum-dependent cell motility"/>
    <property type="evidence" value="ECO:0007669"/>
    <property type="project" value="InterPro"/>
</dbReference>
<sequence>MQQEISDEDIPKGEVEYMHDVPLKLIAQIGQVEKSMREVLNLKPNQVIEFDKVVGEPMDVFIGGRLMCRGEIVVVNERYGIRISEVVRSDDSARYSKNA</sequence>
<keyword evidence="9" id="KW-0966">Cell projection</keyword>
<evidence type="ECO:0000256" key="3">
    <source>
        <dbReference type="ARBA" id="ARBA00021897"/>
    </source>
</evidence>
<comment type="similarity">
    <text evidence="2">Belongs to the FliN/MopA/SpaO family.</text>
</comment>
<dbReference type="Pfam" id="PF01052">
    <property type="entry name" value="FliMN_C"/>
    <property type="match status" value="1"/>
</dbReference>
<comment type="caution">
    <text evidence="9">The sequence shown here is derived from an EMBL/GenBank/DDBJ whole genome shotgun (WGS) entry which is preliminary data.</text>
</comment>
<proteinExistence type="inferred from homology"/>
<dbReference type="AlphaFoldDB" id="A0A1F6H444"/>
<dbReference type="InterPro" id="IPR001543">
    <property type="entry name" value="FliN-like_C"/>
</dbReference>
<evidence type="ECO:0000256" key="1">
    <source>
        <dbReference type="ARBA" id="ARBA00004413"/>
    </source>
</evidence>
<name>A0A1F6H444_9PROT</name>
<evidence type="ECO:0000256" key="7">
    <source>
        <dbReference type="ARBA" id="ARBA00023136"/>
    </source>
</evidence>
<evidence type="ECO:0000313" key="9">
    <source>
        <dbReference type="EMBL" id="OGH05114.1"/>
    </source>
</evidence>
<dbReference type="GO" id="GO:0005886">
    <property type="term" value="C:plasma membrane"/>
    <property type="evidence" value="ECO:0007669"/>
    <property type="project" value="UniProtKB-SubCell"/>
</dbReference>
<dbReference type="InterPro" id="IPR001172">
    <property type="entry name" value="FliN_T3SS_HrcQb"/>
</dbReference>
<evidence type="ECO:0000256" key="2">
    <source>
        <dbReference type="ARBA" id="ARBA00009226"/>
    </source>
</evidence>
<gene>
    <name evidence="9" type="ORF">A2557_07760</name>
</gene>
<dbReference type="GO" id="GO:0003774">
    <property type="term" value="F:cytoskeletal motor activity"/>
    <property type="evidence" value="ECO:0007669"/>
    <property type="project" value="InterPro"/>
</dbReference>
<dbReference type="SUPFAM" id="SSF101801">
    <property type="entry name" value="Surface presentation of antigens (SPOA)"/>
    <property type="match status" value="1"/>
</dbReference>
<protein>
    <recommendedName>
        <fullName evidence="3">Flagellar motor switch protein FliN</fullName>
    </recommendedName>
</protein>
<keyword evidence="9" id="KW-0969">Cilium</keyword>
<dbReference type="Gene3D" id="2.30.330.10">
    <property type="entry name" value="SpoA-like"/>
    <property type="match status" value="1"/>
</dbReference>
<dbReference type="InterPro" id="IPR051469">
    <property type="entry name" value="FliN/MopA/SpaO"/>
</dbReference>
<keyword evidence="9" id="KW-0282">Flagellum</keyword>
<dbReference type="PANTHER" id="PTHR43484:SF1">
    <property type="entry name" value="FLAGELLAR MOTOR SWITCH PROTEIN FLIN"/>
    <property type="match status" value="1"/>
</dbReference>
<dbReference type="GO" id="GO:0009425">
    <property type="term" value="C:bacterial-type flagellum basal body"/>
    <property type="evidence" value="ECO:0007669"/>
    <property type="project" value="InterPro"/>
</dbReference>
<reference evidence="9 10" key="1">
    <citation type="journal article" date="2016" name="Nat. Commun.">
        <title>Thousands of microbial genomes shed light on interconnected biogeochemical processes in an aquifer system.</title>
        <authorList>
            <person name="Anantharaman K."/>
            <person name="Brown C.T."/>
            <person name="Hug L.A."/>
            <person name="Sharon I."/>
            <person name="Castelle C.J."/>
            <person name="Probst A.J."/>
            <person name="Thomas B.C."/>
            <person name="Singh A."/>
            <person name="Wilkins M.J."/>
            <person name="Karaoz U."/>
            <person name="Brodie E.L."/>
            <person name="Williams K.H."/>
            <person name="Hubbard S.S."/>
            <person name="Banfield J.F."/>
        </authorList>
    </citation>
    <scope>NUCLEOTIDE SEQUENCE [LARGE SCALE GENOMIC DNA]</scope>
</reference>
<evidence type="ECO:0000256" key="6">
    <source>
        <dbReference type="ARBA" id="ARBA00022779"/>
    </source>
</evidence>
<keyword evidence="7" id="KW-0472">Membrane</keyword>
<dbReference type="EMBL" id="MFNF01000001">
    <property type="protein sequence ID" value="OGH05114.1"/>
    <property type="molecule type" value="Genomic_DNA"/>
</dbReference>
<accession>A0A1F6H444</accession>
<feature type="domain" description="Flagellar motor switch protein FliN-like C-terminal" evidence="8">
    <location>
        <begin position="18"/>
        <end position="87"/>
    </location>
</feature>
<keyword evidence="6" id="KW-0283">Flagellar rotation</keyword>
<evidence type="ECO:0000256" key="4">
    <source>
        <dbReference type="ARBA" id="ARBA00022475"/>
    </source>
</evidence>
<keyword evidence="4" id="KW-1003">Cell membrane</keyword>
<dbReference type="PANTHER" id="PTHR43484">
    <property type="match status" value="1"/>
</dbReference>
<keyword evidence="5" id="KW-0145">Chemotaxis</keyword>
<dbReference type="InterPro" id="IPR036429">
    <property type="entry name" value="SpoA-like_sf"/>
</dbReference>
<comment type="subcellular location">
    <subcellularLocation>
        <location evidence="1">Cell membrane</location>
        <topology evidence="1">Peripheral membrane protein</topology>
        <orientation evidence="1">Cytoplasmic side</orientation>
    </subcellularLocation>
</comment>
<dbReference type="Proteomes" id="UP000177583">
    <property type="component" value="Unassembled WGS sequence"/>
</dbReference>
<dbReference type="PRINTS" id="PR00956">
    <property type="entry name" value="FLGMOTORFLIN"/>
</dbReference>